<reference evidence="3" key="1">
    <citation type="journal article" date="2020" name="Stud. Mycol.">
        <title>101 Dothideomycetes genomes: a test case for predicting lifestyles and emergence of pathogens.</title>
        <authorList>
            <person name="Haridas S."/>
            <person name="Albert R."/>
            <person name="Binder M."/>
            <person name="Bloem J."/>
            <person name="Labutti K."/>
            <person name="Salamov A."/>
            <person name="Andreopoulos B."/>
            <person name="Baker S."/>
            <person name="Barry K."/>
            <person name="Bills G."/>
            <person name="Bluhm B."/>
            <person name="Cannon C."/>
            <person name="Castanera R."/>
            <person name="Culley D."/>
            <person name="Daum C."/>
            <person name="Ezra D."/>
            <person name="Gonzalez J."/>
            <person name="Henrissat B."/>
            <person name="Kuo A."/>
            <person name="Liang C."/>
            <person name="Lipzen A."/>
            <person name="Lutzoni F."/>
            <person name="Magnuson J."/>
            <person name="Mondo S."/>
            <person name="Nolan M."/>
            <person name="Ohm R."/>
            <person name="Pangilinan J."/>
            <person name="Park H.-J."/>
            <person name="Ramirez L."/>
            <person name="Alfaro M."/>
            <person name="Sun H."/>
            <person name="Tritt A."/>
            <person name="Yoshinaga Y."/>
            <person name="Zwiers L.-H."/>
            <person name="Turgeon B."/>
            <person name="Goodwin S."/>
            <person name="Spatafora J."/>
            <person name="Crous P."/>
            <person name="Grigoriev I."/>
        </authorList>
    </citation>
    <scope>NUCLEOTIDE SEQUENCE</scope>
    <source>
        <strain evidence="3">CBS 175.79</strain>
    </source>
</reference>
<feature type="domain" description="RNA 3'-terminal phosphate cyclase" evidence="2">
    <location>
        <begin position="17"/>
        <end position="406"/>
    </location>
</feature>
<accession>A0A6A5Y3F7</accession>
<dbReference type="PANTHER" id="PTHR11096">
    <property type="entry name" value="RNA 3' TERMINAL PHOSPHATE CYCLASE"/>
    <property type="match status" value="1"/>
</dbReference>
<dbReference type="EMBL" id="ML978067">
    <property type="protein sequence ID" value="KAF2019796.1"/>
    <property type="molecule type" value="Genomic_DNA"/>
</dbReference>
<dbReference type="InterPro" id="IPR013792">
    <property type="entry name" value="RNA3'P_cycl/enolpyr_Trfase_a/b"/>
</dbReference>
<feature type="compositionally biased region" description="Basic and acidic residues" evidence="1">
    <location>
        <begin position="428"/>
        <end position="450"/>
    </location>
</feature>
<dbReference type="AlphaFoldDB" id="A0A6A5Y3F7"/>
<evidence type="ECO:0000259" key="2">
    <source>
        <dbReference type="Pfam" id="PF01137"/>
    </source>
</evidence>
<protein>
    <submittedName>
        <fullName evidence="3">EPT/RTPC-like protein</fullName>
    </submittedName>
</protein>
<dbReference type="GO" id="GO:0006396">
    <property type="term" value="P:RNA processing"/>
    <property type="evidence" value="ECO:0007669"/>
    <property type="project" value="InterPro"/>
</dbReference>
<dbReference type="GO" id="GO:0003963">
    <property type="term" value="F:RNA-3'-phosphate cyclase activity"/>
    <property type="evidence" value="ECO:0007669"/>
    <property type="project" value="TreeGrafter"/>
</dbReference>
<name>A0A6A5Y3F7_9PLEO</name>
<proteinExistence type="predicted"/>
<dbReference type="Proteomes" id="UP000799778">
    <property type="component" value="Unassembled WGS sequence"/>
</dbReference>
<dbReference type="InterPro" id="IPR023797">
    <property type="entry name" value="RNA3'_phos_cyclase_dom"/>
</dbReference>
<dbReference type="RefSeq" id="XP_033388135.1">
    <property type="nucleotide sequence ID" value="XM_033520967.1"/>
</dbReference>
<dbReference type="GeneID" id="54278364"/>
<organism evidence="3 4">
    <name type="scientific">Aaosphaeria arxii CBS 175.79</name>
    <dbReference type="NCBI Taxonomy" id="1450172"/>
    <lineage>
        <taxon>Eukaryota</taxon>
        <taxon>Fungi</taxon>
        <taxon>Dikarya</taxon>
        <taxon>Ascomycota</taxon>
        <taxon>Pezizomycotina</taxon>
        <taxon>Dothideomycetes</taxon>
        <taxon>Pleosporomycetidae</taxon>
        <taxon>Pleosporales</taxon>
        <taxon>Pleosporales incertae sedis</taxon>
        <taxon>Aaosphaeria</taxon>
    </lineage>
</organism>
<dbReference type="InterPro" id="IPR037136">
    <property type="entry name" value="RNA3'_phos_cyclase_dom_sf"/>
</dbReference>
<dbReference type="OrthoDB" id="25029at2759"/>
<dbReference type="PANTHER" id="PTHR11096:SF0">
    <property type="entry name" value="RNA 3'-TERMINAL PHOSPHATE CYCLASE"/>
    <property type="match status" value="1"/>
</dbReference>
<sequence>MAPPNTTQPIHLPGTTLEGGGQLLRNALALSSLLRTPIHVTSIRGNRSGGGGLKAQHLVSLQFLAAASGAGVKGIGLGSKEVVFSPGERERHGFGGSVEAKGDSRKRRRKIEIKQATPGSVSLVFQAVLPFLMFGGCCVAADGKESGEKEDDGEGEIEEEFELLITGGTNVSNSPSFDYTAQVLIPMLKMIGIPDIEVMCSRGWSQGRTSLGWVRYRFGTLRDKLPAFRLVDRGSLVKVNFTILAPGGSERDFRDEVEVAWERFSRTAWPDVGPENEEPEMEVSFEDSRDAKRYYLLVVATTSTGMKLGRDWLYDRGVRAGKTDGIAREMLRKVLLDMKAELDHEGCVDEWMRDQLIVFQGLAEGKSEVNGGRRRMKNGEEGQLVEPSLHAKTAQWVAAELLNVSFDDEGGCEGVGYAPGHHNGNAQSKEHSGDGLVESMEKLDIKANTP</sequence>
<dbReference type="InterPro" id="IPR000228">
    <property type="entry name" value="RNA3'_term_phos_cyc"/>
</dbReference>
<evidence type="ECO:0000313" key="3">
    <source>
        <dbReference type="EMBL" id="KAF2019796.1"/>
    </source>
</evidence>
<feature type="region of interest" description="Disordered" evidence="1">
    <location>
        <begin position="417"/>
        <end position="450"/>
    </location>
</feature>
<dbReference type="GO" id="GO:0005634">
    <property type="term" value="C:nucleus"/>
    <property type="evidence" value="ECO:0007669"/>
    <property type="project" value="TreeGrafter"/>
</dbReference>
<dbReference type="Gene3D" id="3.65.10.20">
    <property type="entry name" value="RNA 3'-terminal phosphate cyclase domain"/>
    <property type="match status" value="2"/>
</dbReference>
<dbReference type="Pfam" id="PF01137">
    <property type="entry name" value="RTC"/>
    <property type="match status" value="1"/>
</dbReference>
<dbReference type="SUPFAM" id="SSF55205">
    <property type="entry name" value="EPT/RTPC-like"/>
    <property type="match status" value="1"/>
</dbReference>
<gene>
    <name evidence="3" type="ORF">BU24DRAFT_127332</name>
</gene>
<keyword evidence="4" id="KW-1185">Reference proteome</keyword>
<evidence type="ECO:0000256" key="1">
    <source>
        <dbReference type="SAM" id="MobiDB-lite"/>
    </source>
</evidence>
<evidence type="ECO:0000313" key="4">
    <source>
        <dbReference type="Proteomes" id="UP000799778"/>
    </source>
</evidence>